<comment type="caution">
    <text evidence="1">The sequence shown here is derived from an EMBL/GenBank/DDBJ whole genome shotgun (WGS) entry which is preliminary data.</text>
</comment>
<name>A0AAW8R6Q2_9ALTE</name>
<dbReference type="Pfam" id="PF04222">
    <property type="entry name" value="DUF416"/>
    <property type="match status" value="1"/>
</dbReference>
<dbReference type="Proteomes" id="UP001249020">
    <property type="component" value="Unassembled WGS sequence"/>
</dbReference>
<sequence>MDTNIYESAVRSALKEFSLKQAIVLSLICCHRVGSYYDRFSRAETWGNPDKLRNARTAVYNWLKGVNTDYKGQSASLEVEIPDSDDFGSVEATLAQVAAIAHYYMVEQLESKEIQLTQLVLDRCLEIADVRIQELLDKDSRMEPSIAAIESHNIYQKEMRLHVELLKGIKGSLDPVEFVDKVLAVKKDKQEQFDFRLDEEN</sequence>
<organism evidence="1 2">
    <name type="scientific">Brumicola blandensis</name>
    <dbReference type="NCBI Taxonomy" id="3075611"/>
    <lineage>
        <taxon>Bacteria</taxon>
        <taxon>Pseudomonadati</taxon>
        <taxon>Pseudomonadota</taxon>
        <taxon>Gammaproteobacteria</taxon>
        <taxon>Alteromonadales</taxon>
        <taxon>Alteromonadaceae</taxon>
        <taxon>Brumicola</taxon>
    </lineage>
</organism>
<gene>
    <name evidence="1" type="ORF">RM544_14820</name>
</gene>
<evidence type="ECO:0000313" key="1">
    <source>
        <dbReference type="EMBL" id="MDT0583821.1"/>
    </source>
</evidence>
<dbReference type="Gene3D" id="1.20.1590.10">
    <property type="entry name" value="YP_001051499.1 domain like"/>
    <property type="match status" value="1"/>
</dbReference>
<proteinExistence type="predicted"/>
<dbReference type="InterPro" id="IPR023381">
    <property type="entry name" value="YP001051499.1-like_dom_sf"/>
</dbReference>
<dbReference type="AlphaFoldDB" id="A0AAW8R6Q2"/>
<dbReference type="EMBL" id="JAVRIE010000006">
    <property type="protein sequence ID" value="MDT0583821.1"/>
    <property type="molecule type" value="Genomic_DNA"/>
</dbReference>
<protein>
    <submittedName>
        <fullName evidence="1">DUF416 family protein</fullName>
    </submittedName>
</protein>
<dbReference type="RefSeq" id="WP_311362584.1">
    <property type="nucleotide sequence ID" value="NZ_JAVRIE010000006.1"/>
</dbReference>
<dbReference type="InterPro" id="IPR007338">
    <property type="entry name" value="DUF416"/>
</dbReference>
<evidence type="ECO:0000313" key="2">
    <source>
        <dbReference type="Proteomes" id="UP001249020"/>
    </source>
</evidence>
<accession>A0AAW8R6Q2</accession>
<keyword evidence="2" id="KW-1185">Reference proteome</keyword>
<reference evidence="1 2" key="1">
    <citation type="submission" date="2023-09" db="EMBL/GenBank/DDBJ databases">
        <authorList>
            <person name="Rey-Velasco X."/>
        </authorList>
    </citation>
    <scope>NUCLEOTIDE SEQUENCE [LARGE SCALE GENOMIC DNA]</scope>
    <source>
        <strain evidence="1 2">W409</strain>
    </source>
</reference>